<dbReference type="PANTHER" id="PTHR34606">
    <property type="entry name" value="BON DOMAIN-CONTAINING PROTEIN"/>
    <property type="match status" value="1"/>
</dbReference>
<dbReference type="EMBL" id="CP047650">
    <property type="protein sequence ID" value="QHJ01188.1"/>
    <property type="molecule type" value="Genomic_DNA"/>
</dbReference>
<sequence>MISRMSLRTCASAIALSAIAMAMSGCQKSPEPTTVGQKVDAAIDKTKDVAADVRTEARTALSDAQTRLNQDGPKVEQRAKAAATLTAKVIDDAAITAQVSAGLARDPDLSAIKIDVDTKDGAVILRGPAPSADARERAGQLARGVLGVVSVDNQLVVKTG</sequence>
<dbReference type="InterPro" id="IPR014004">
    <property type="entry name" value="Transpt-assoc_nodulatn_dom_bac"/>
</dbReference>
<dbReference type="AlphaFoldDB" id="A0A857JBY6"/>
<proteinExistence type="predicted"/>
<keyword evidence="4" id="KW-1185">Reference proteome</keyword>
<dbReference type="Pfam" id="PF04972">
    <property type="entry name" value="BON"/>
    <property type="match status" value="1"/>
</dbReference>
<evidence type="ECO:0000313" key="3">
    <source>
        <dbReference type="EMBL" id="QHJ01188.1"/>
    </source>
</evidence>
<dbReference type="InterPro" id="IPR051686">
    <property type="entry name" value="Lipoprotein_DolP"/>
</dbReference>
<dbReference type="SMART" id="SM00749">
    <property type="entry name" value="BON"/>
    <property type="match status" value="1"/>
</dbReference>
<dbReference type="Gene3D" id="3.30.1340.30">
    <property type="match status" value="1"/>
</dbReference>
<protein>
    <submittedName>
        <fullName evidence="3">BON domain-containing protein</fullName>
    </submittedName>
</protein>
<accession>A0A857JBY6</accession>
<dbReference type="PROSITE" id="PS51257">
    <property type="entry name" value="PROKAR_LIPOPROTEIN"/>
    <property type="match status" value="1"/>
</dbReference>
<evidence type="ECO:0000259" key="2">
    <source>
        <dbReference type="PROSITE" id="PS50914"/>
    </source>
</evidence>
<dbReference type="PANTHER" id="PTHR34606:SF15">
    <property type="entry name" value="BON DOMAIN-CONTAINING PROTEIN"/>
    <property type="match status" value="1"/>
</dbReference>
<feature type="signal peptide" evidence="1">
    <location>
        <begin position="1"/>
        <end position="22"/>
    </location>
</feature>
<feature type="domain" description="BON" evidence="2">
    <location>
        <begin position="91"/>
        <end position="159"/>
    </location>
</feature>
<dbReference type="Proteomes" id="UP000464787">
    <property type="component" value="Chromosome"/>
</dbReference>
<dbReference type="KEGG" id="xyk:GT347_26280"/>
<feature type="chain" id="PRO_5032617377" evidence="1">
    <location>
        <begin position="23"/>
        <end position="160"/>
    </location>
</feature>
<evidence type="ECO:0000313" key="4">
    <source>
        <dbReference type="Proteomes" id="UP000464787"/>
    </source>
</evidence>
<keyword evidence="1" id="KW-0732">Signal</keyword>
<reference evidence="3 4" key="1">
    <citation type="submission" date="2020-01" db="EMBL/GenBank/DDBJ databases">
        <title>Genome sequencing of strain KACC 21265.</title>
        <authorList>
            <person name="Heo J."/>
            <person name="Kim S.-J."/>
            <person name="Kim J.-S."/>
            <person name="Hong S.-B."/>
            <person name="Kwon S.-W."/>
        </authorList>
    </citation>
    <scope>NUCLEOTIDE SEQUENCE [LARGE SCALE GENOMIC DNA]</scope>
    <source>
        <strain evidence="3 4">KACC 21265</strain>
    </source>
</reference>
<dbReference type="RefSeq" id="WP_160554996.1">
    <property type="nucleotide sequence ID" value="NZ_CP047650.1"/>
</dbReference>
<organism evidence="3 4">
    <name type="scientific">Xylophilus rhododendri</name>
    <dbReference type="NCBI Taxonomy" id="2697032"/>
    <lineage>
        <taxon>Bacteria</taxon>
        <taxon>Pseudomonadati</taxon>
        <taxon>Pseudomonadota</taxon>
        <taxon>Betaproteobacteria</taxon>
        <taxon>Burkholderiales</taxon>
        <taxon>Xylophilus</taxon>
    </lineage>
</organism>
<dbReference type="PROSITE" id="PS50914">
    <property type="entry name" value="BON"/>
    <property type="match status" value="1"/>
</dbReference>
<gene>
    <name evidence="3" type="ORF">GT347_26280</name>
</gene>
<dbReference type="InterPro" id="IPR007055">
    <property type="entry name" value="BON_dom"/>
</dbReference>
<name>A0A857JBY6_9BURK</name>
<evidence type="ECO:0000256" key="1">
    <source>
        <dbReference type="SAM" id="SignalP"/>
    </source>
</evidence>